<keyword evidence="3" id="KW-1185">Reference proteome</keyword>
<gene>
    <name evidence="2" type="ORF">IF1G_00258</name>
</gene>
<reference evidence="2 3" key="1">
    <citation type="journal article" date="2019" name="Appl. Microbiol. Biotechnol.">
        <title>Genome sequence of Isaria javanica and comparative genome analysis insights into family S53 peptidase evolution in fungal entomopathogens.</title>
        <authorList>
            <person name="Lin R."/>
            <person name="Zhang X."/>
            <person name="Xin B."/>
            <person name="Zou M."/>
            <person name="Gao Y."/>
            <person name="Qin F."/>
            <person name="Hu Q."/>
            <person name="Xie B."/>
            <person name="Cheng X."/>
        </authorList>
    </citation>
    <scope>NUCLEOTIDE SEQUENCE [LARGE SCALE GENOMIC DNA]</scope>
    <source>
        <strain evidence="2 3">IJ1G</strain>
    </source>
</reference>
<dbReference type="AlphaFoldDB" id="A0A545VF23"/>
<proteinExistence type="predicted"/>
<evidence type="ECO:0000313" key="3">
    <source>
        <dbReference type="Proteomes" id="UP000315783"/>
    </source>
</evidence>
<dbReference type="Proteomes" id="UP000315783">
    <property type="component" value="Unassembled WGS sequence"/>
</dbReference>
<comment type="caution">
    <text evidence="2">The sequence shown here is derived from an EMBL/GenBank/DDBJ whole genome shotgun (WGS) entry which is preliminary data.</text>
</comment>
<feature type="region of interest" description="Disordered" evidence="1">
    <location>
        <begin position="1"/>
        <end position="26"/>
    </location>
</feature>
<dbReference type="EMBL" id="SPUK01000001">
    <property type="protein sequence ID" value="TQW00327.1"/>
    <property type="molecule type" value="Genomic_DNA"/>
</dbReference>
<accession>A0A545VF23</accession>
<protein>
    <submittedName>
        <fullName evidence="2">Uncharacterized protein</fullName>
    </submittedName>
</protein>
<organism evidence="2 3">
    <name type="scientific">Cordyceps javanica</name>
    <dbReference type="NCBI Taxonomy" id="43265"/>
    <lineage>
        <taxon>Eukaryota</taxon>
        <taxon>Fungi</taxon>
        <taxon>Dikarya</taxon>
        <taxon>Ascomycota</taxon>
        <taxon>Pezizomycotina</taxon>
        <taxon>Sordariomycetes</taxon>
        <taxon>Hypocreomycetidae</taxon>
        <taxon>Hypocreales</taxon>
        <taxon>Cordycipitaceae</taxon>
        <taxon>Cordyceps</taxon>
    </lineage>
</organism>
<evidence type="ECO:0000313" key="2">
    <source>
        <dbReference type="EMBL" id="TQW00327.1"/>
    </source>
</evidence>
<evidence type="ECO:0000256" key="1">
    <source>
        <dbReference type="SAM" id="MobiDB-lite"/>
    </source>
</evidence>
<sequence>MSENTGYAANPKHHAFTSGRDDSRCPGRHQAAAAAAAALQWSAKTFTHAVSGLFGGPTDLICWLAEMNLGWFGLGSWTLSIDCFLPQAMPPRAMEKRVARA</sequence>
<name>A0A545VF23_9HYPO</name>